<feature type="region of interest" description="Disordered" evidence="4">
    <location>
        <begin position="598"/>
        <end position="630"/>
    </location>
</feature>
<dbReference type="GO" id="GO:0005634">
    <property type="term" value="C:nucleus"/>
    <property type="evidence" value="ECO:0007669"/>
    <property type="project" value="UniProtKB-SubCell"/>
</dbReference>
<feature type="region of interest" description="Disordered" evidence="4">
    <location>
        <begin position="644"/>
        <end position="688"/>
    </location>
</feature>
<gene>
    <name evidence="5" type="ORF">M0811_05973</name>
</gene>
<dbReference type="AlphaFoldDB" id="A0A9Q0LUD5"/>
<dbReference type="InterPro" id="IPR003822">
    <property type="entry name" value="PAH"/>
</dbReference>
<comment type="caution">
    <text evidence="5">The sequence shown here is derived from an EMBL/GenBank/DDBJ whole genome shotgun (WGS) entry which is preliminary data.</text>
</comment>
<keyword evidence="2 3" id="KW-0539">Nucleus</keyword>
<dbReference type="Gene3D" id="1.20.1160.11">
    <property type="entry name" value="Paired amphipathic helix"/>
    <property type="match status" value="1"/>
</dbReference>
<dbReference type="EMBL" id="JAPDFW010000058">
    <property type="protein sequence ID" value="KAJ5077450.1"/>
    <property type="molecule type" value="Genomic_DNA"/>
</dbReference>
<evidence type="ECO:0000256" key="2">
    <source>
        <dbReference type="ARBA" id="ARBA00023242"/>
    </source>
</evidence>
<feature type="compositionally biased region" description="Polar residues" evidence="4">
    <location>
        <begin position="21"/>
        <end position="46"/>
    </location>
</feature>
<evidence type="ECO:0000313" key="6">
    <source>
        <dbReference type="Proteomes" id="UP001149090"/>
    </source>
</evidence>
<dbReference type="InterPro" id="IPR039774">
    <property type="entry name" value="Sin3-like"/>
</dbReference>
<dbReference type="InterPro" id="IPR036600">
    <property type="entry name" value="PAH_sf"/>
</dbReference>
<protein>
    <submittedName>
        <fullName evidence="5">Sin3b-related</fullName>
    </submittedName>
</protein>
<evidence type="ECO:0000256" key="1">
    <source>
        <dbReference type="ARBA" id="ARBA00004123"/>
    </source>
</evidence>
<reference evidence="5" key="1">
    <citation type="submission" date="2022-10" db="EMBL/GenBank/DDBJ databases">
        <title>Novel sulphate-reducing endosymbionts in the free-living metamonad Anaeramoeba.</title>
        <authorList>
            <person name="Jerlstrom-Hultqvist J."/>
            <person name="Cepicka I."/>
            <person name="Gallot-Lavallee L."/>
            <person name="Salas-Leiva D."/>
            <person name="Curtis B.A."/>
            <person name="Zahonova K."/>
            <person name="Pipaliya S."/>
            <person name="Dacks J."/>
            <person name="Roger A.J."/>
        </authorList>
    </citation>
    <scope>NUCLEOTIDE SEQUENCE</scope>
    <source>
        <strain evidence="5">BMAN</strain>
    </source>
</reference>
<evidence type="ECO:0000313" key="5">
    <source>
        <dbReference type="EMBL" id="KAJ5077450.1"/>
    </source>
</evidence>
<sequence length="834" mass="97628">MQQNNEFNVSNKSENKRDQYIPQTTHSQTLQHTNMQTRTTTSNNQERTAEKDNAQTNTSDGNEMKNPEAVEFLGKIRDYFSNNEQKMQTFLEILREFKYRRQDTPSVIAKIIQIFEGDTDLLMKFNRFLPSDYKITEAHINRKDNREFLKFIHFIEKTLGSTSTKWSKFVRKLKKLQKGTLSFQEFQQKMNKLFSDNPAITKGFTQSFFEKVHYVQLPFLKPLVNKRMKKNTEKAWEETIYTSAKRAKKSRKRAPKPQGLEGTEPFDPQEFSTNIKAHCQYLNIINTHSALLKTSNTLQSLSSFSSFSHHPDPSEQLDTLSGLVRQRKKIFSKNFKLMKKFQFSIEKMNEILELILASKQKNHDQNALNIISAKISSLFQYPDFCLLLQHVYGEKYESMFDFLENNPLFAVPSILRNLIECYDDISTNQLQIIAETDKLLSTHSSKIQDLQFLNYSKQFSDFLSPSFLALDTLEKETLDLPITLEYSDTKLIPTISQLLVIRLQQGILGEDSQPKNQKIEIPKHIHDNFENQLDFLDFQQDLQQEIQQEIENKEQNTKSNQIMQMDLETDNALNETLKQLTHFFFESIGASKKFIAYSSDEKRSKETKEKEKEKEKEDGNLKPENSPNIFERPFDFLSTFFEEDSTTNPTKTFQSNENENSNENEIQSETQNEIQNETQNERRQKNVPNSKSFVGDIHFCCFIRLHYILYEIMMKLKNSNVSFSEVFETISHFLTGEMTFENFYSWLSSFPSVSQIKASQIRLVMNQILHQVVAISKDPLAKLLFQKSQLDQQKIQQEVDSPLFLFTTQKQTLFEQLDYEPISITIRTLSNQKN</sequence>
<dbReference type="OrthoDB" id="4728498at2759"/>
<feature type="compositionally biased region" description="Basic and acidic residues" evidence="4">
    <location>
        <begin position="599"/>
        <end position="621"/>
    </location>
</feature>
<proteinExistence type="predicted"/>
<dbReference type="PANTHER" id="PTHR12346">
    <property type="entry name" value="SIN3B-RELATED"/>
    <property type="match status" value="1"/>
</dbReference>
<keyword evidence="6" id="KW-1185">Reference proteome</keyword>
<dbReference type="SUPFAM" id="SSF47762">
    <property type="entry name" value="PAH2 domain"/>
    <property type="match status" value="1"/>
</dbReference>
<dbReference type="Pfam" id="PF02671">
    <property type="entry name" value="PAH"/>
    <property type="match status" value="1"/>
</dbReference>
<feature type="region of interest" description="Disordered" evidence="4">
    <location>
        <begin position="1"/>
        <end position="66"/>
    </location>
</feature>
<feature type="compositionally biased region" description="Basic residues" evidence="4">
    <location>
        <begin position="246"/>
        <end position="255"/>
    </location>
</feature>
<comment type="subcellular location">
    <subcellularLocation>
        <location evidence="1 3">Nucleus</location>
    </subcellularLocation>
</comment>
<feature type="compositionally biased region" description="Low complexity" evidence="4">
    <location>
        <begin position="654"/>
        <end position="678"/>
    </location>
</feature>
<evidence type="ECO:0000256" key="3">
    <source>
        <dbReference type="PROSITE-ProRule" id="PRU00810"/>
    </source>
</evidence>
<organism evidence="5 6">
    <name type="scientific">Anaeramoeba ignava</name>
    <name type="common">Anaerobic marine amoeba</name>
    <dbReference type="NCBI Taxonomy" id="1746090"/>
    <lineage>
        <taxon>Eukaryota</taxon>
        <taxon>Metamonada</taxon>
        <taxon>Anaeramoebidae</taxon>
        <taxon>Anaeramoeba</taxon>
    </lineage>
</organism>
<dbReference type="PROSITE" id="PS51477">
    <property type="entry name" value="PAH"/>
    <property type="match status" value="1"/>
</dbReference>
<feature type="region of interest" description="Disordered" evidence="4">
    <location>
        <begin position="246"/>
        <end position="267"/>
    </location>
</feature>
<accession>A0A9Q0LUD5</accession>
<dbReference type="GO" id="GO:0003714">
    <property type="term" value="F:transcription corepressor activity"/>
    <property type="evidence" value="ECO:0007669"/>
    <property type="project" value="InterPro"/>
</dbReference>
<evidence type="ECO:0000256" key="4">
    <source>
        <dbReference type="SAM" id="MobiDB-lite"/>
    </source>
</evidence>
<feature type="compositionally biased region" description="Polar residues" evidence="4">
    <location>
        <begin position="1"/>
        <end position="12"/>
    </location>
</feature>
<name>A0A9Q0LUD5_ANAIG</name>
<dbReference type="Proteomes" id="UP001149090">
    <property type="component" value="Unassembled WGS sequence"/>
</dbReference>